<evidence type="ECO:0000313" key="2">
    <source>
        <dbReference type="Proteomes" id="UP001305779"/>
    </source>
</evidence>
<protein>
    <submittedName>
        <fullName evidence="1">Uncharacterized protein</fullName>
    </submittedName>
</protein>
<organism evidence="1 2">
    <name type="scientific">Zasmidium cellare</name>
    <name type="common">Wine cellar mold</name>
    <name type="synonym">Racodium cellare</name>
    <dbReference type="NCBI Taxonomy" id="395010"/>
    <lineage>
        <taxon>Eukaryota</taxon>
        <taxon>Fungi</taxon>
        <taxon>Dikarya</taxon>
        <taxon>Ascomycota</taxon>
        <taxon>Pezizomycotina</taxon>
        <taxon>Dothideomycetes</taxon>
        <taxon>Dothideomycetidae</taxon>
        <taxon>Mycosphaerellales</taxon>
        <taxon>Mycosphaerellaceae</taxon>
        <taxon>Zasmidium</taxon>
    </lineage>
</organism>
<reference evidence="1 2" key="1">
    <citation type="journal article" date="2023" name="G3 (Bethesda)">
        <title>A chromosome-level genome assembly of Zasmidium syzygii isolated from banana leaves.</title>
        <authorList>
            <person name="van Westerhoven A.C."/>
            <person name="Mehrabi R."/>
            <person name="Talebi R."/>
            <person name="Steentjes M.B.F."/>
            <person name="Corcolon B."/>
            <person name="Chong P.A."/>
            <person name="Kema G.H.J."/>
            <person name="Seidl M.F."/>
        </authorList>
    </citation>
    <scope>NUCLEOTIDE SEQUENCE [LARGE SCALE GENOMIC DNA]</scope>
    <source>
        <strain evidence="1 2">P124</strain>
    </source>
</reference>
<keyword evidence="2" id="KW-1185">Reference proteome</keyword>
<name>A0ABR0EHQ5_ZASCE</name>
<evidence type="ECO:0000313" key="1">
    <source>
        <dbReference type="EMBL" id="KAK4500685.1"/>
    </source>
</evidence>
<accession>A0ABR0EHQ5</accession>
<gene>
    <name evidence="1" type="ORF">PRZ48_008874</name>
</gene>
<proteinExistence type="predicted"/>
<dbReference type="Proteomes" id="UP001305779">
    <property type="component" value="Unassembled WGS sequence"/>
</dbReference>
<comment type="caution">
    <text evidence="1">The sequence shown here is derived from an EMBL/GenBank/DDBJ whole genome shotgun (WGS) entry which is preliminary data.</text>
</comment>
<sequence length="160" mass="17125">MTTHAPPWSISSLAEDGTNGWKHLTGPLANPTRVHLIFTGALTSGDESLGIDFVRINGSDALGINSLDVEFPAAVALRVQVDFQPGRIGDVDGVVLGEVLSRVKEDVMAWGWAGEVKMEMCVTDHEVKGPMGVASEDGVSSGLILRVMEMKGRWVRVVQA</sequence>
<dbReference type="EMBL" id="JAXOVC010000006">
    <property type="protein sequence ID" value="KAK4500685.1"/>
    <property type="molecule type" value="Genomic_DNA"/>
</dbReference>